<dbReference type="Gene3D" id="3.30.230.10">
    <property type="match status" value="1"/>
</dbReference>
<evidence type="ECO:0000256" key="2">
    <source>
        <dbReference type="ARBA" id="ARBA00022694"/>
    </source>
</evidence>
<evidence type="ECO:0000313" key="8">
    <source>
        <dbReference type="EMBL" id="MBM9432179.1"/>
    </source>
</evidence>
<dbReference type="EC" id="3.1.26.5" evidence="7"/>
<reference evidence="9" key="1">
    <citation type="submission" date="2021-02" db="EMBL/GenBank/DDBJ databases">
        <title>Leucobacter sp. CX169.</title>
        <authorList>
            <person name="Cheng Y."/>
        </authorList>
    </citation>
    <scope>NUCLEOTIDE SEQUENCE [LARGE SCALE GENOMIC DNA]</scope>
    <source>
        <strain evidence="9">JY899</strain>
    </source>
</reference>
<dbReference type="SUPFAM" id="SSF54211">
    <property type="entry name" value="Ribosomal protein S5 domain 2-like"/>
    <property type="match status" value="1"/>
</dbReference>
<dbReference type="InterPro" id="IPR000100">
    <property type="entry name" value="RNase_P"/>
</dbReference>
<dbReference type="InterPro" id="IPR014721">
    <property type="entry name" value="Ribsml_uS5_D2-typ_fold_subgr"/>
</dbReference>
<gene>
    <name evidence="8" type="primary">rnpA</name>
    <name evidence="8" type="ORF">JVW63_00410</name>
</gene>
<dbReference type="Pfam" id="PF00825">
    <property type="entry name" value="Ribonuclease_P"/>
    <property type="match status" value="1"/>
</dbReference>
<dbReference type="NCBIfam" id="TIGR00188">
    <property type="entry name" value="rnpA"/>
    <property type="match status" value="1"/>
</dbReference>
<accession>A0ABS2TFZ4</accession>
<comment type="function">
    <text evidence="1">RNaseP catalyzes the removal of the 5'-leader sequence from pre-tRNA to produce the mature 5'-terminus. It can also cleave other RNA substrates such as 4.5S RNA. The protein component plays an auxiliary but essential role in vivo by binding to the 5'-leader sequence and broadening the substrate specificity of the ribozyme.</text>
</comment>
<dbReference type="PANTHER" id="PTHR33992">
    <property type="entry name" value="RIBONUCLEASE P PROTEIN COMPONENT"/>
    <property type="match status" value="1"/>
</dbReference>
<evidence type="ECO:0000313" key="9">
    <source>
        <dbReference type="Proteomes" id="UP000705983"/>
    </source>
</evidence>
<keyword evidence="2" id="KW-0819">tRNA processing</keyword>
<sequence>MRTSGDFRATIRGGVRGRSSSLMLHVCSPDDADPADQVSALVGFVVPKTVGNAVVRNRVRRQLRHLMRERVQHLRPGESVVVRVFPAARGKEWSELESDLDRAWSKAFKDRP</sequence>
<name>A0ABS2TFZ4_9ACTO</name>
<dbReference type="EMBL" id="JAFFJS010000001">
    <property type="protein sequence ID" value="MBM9432179.1"/>
    <property type="molecule type" value="Genomic_DNA"/>
</dbReference>
<keyword evidence="9" id="KW-1185">Reference proteome</keyword>
<evidence type="ECO:0000256" key="6">
    <source>
        <dbReference type="ARBA" id="ARBA00022884"/>
    </source>
</evidence>
<keyword evidence="4" id="KW-0255">Endonuclease</keyword>
<evidence type="ECO:0000256" key="7">
    <source>
        <dbReference type="NCBIfam" id="TIGR00188"/>
    </source>
</evidence>
<dbReference type="InterPro" id="IPR020568">
    <property type="entry name" value="Ribosomal_Su5_D2-typ_SF"/>
</dbReference>
<keyword evidence="3" id="KW-0540">Nuclease</keyword>
<protein>
    <recommendedName>
        <fullName evidence="7">Ribonuclease P protein component</fullName>
        <ecNumber evidence="7">3.1.26.5</ecNumber>
    </recommendedName>
</protein>
<evidence type="ECO:0000256" key="5">
    <source>
        <dbReference type="ARBA" id="ARBA00022801"/>
    </source>
</evidence>
<dbReference type="InterPro" id="IPR020539">
    <property type="entry name" value="RNase_P_CS"/>
</dbReference>
<keyword evidence="6" id="KW-0694">RNA-binding</keyword>
<dbReference type="Proteomes" id="UP000705983">
    <property type="component" value="Unassembled WGS sequence"/>
</dbReference>
<evidence type="ECO:0000256" key="3">
    <source>
        <dbReference type="ARBA" id="ARBA00022722"/>
    </source>
</evidence>
<dbReference type="GO" id="GO:0004526">
    <property type="term" value="F:ribonuclease P activity"/>
    <property type="evidence" value="ECO:0007669"/>
    <property type="project" value="UniProtKB-EC"/>
</dbReference>
<comment type="caution">
    <text evidence="8">The sequence shown here is derived from an EMBL/GenBank/DDBJ whole genome shotgun (WGS) entry which is preliminary data.</text>
</comment>
<proteinExistence type="predicted"/>
<dbReference type="PANTHER" id="PTHR33992:SF1">
    <property type="entry name" value="RIBONUCLEASE P PROTEIN COMPONENT"/>
    <property type="match status" value="1"/>
</dbReference>
<evidence type="ECO:0000256" key="1">
    <source>
        <dbReference type="ARBA" id="ARBA00002663"/>
    </source>
</evidence>
<organism evidence="8 9">
    <name type="scientific">Flaviflexus equikiangi</name>
    <dbReference type="NCBI Taxonomy" id="2758573"/>
    <lineage>
        <taxon>Bacteria</taxon>
        <taxon>Bacillati</taxon>
        <taxon>Actinomycetota</taxon>
        <taxon>Actinomycetes</taxon>
        <taxon>Actinomycetales</taxon>
        <taxon>Actinomycetaceae</taxon>
        <taxon>Flaviflexus</taxon>
    </lineage>
</organism>
<evidence type="ECO:0000256" key="4">
    <source>
        <dbReference type="ARBA" id="ARBA00022759"/>
    </source>
</evidence>
<keyword evidence="5 8" id="KW-0378">Hydrolase</keyword>
<dbReference type="PROSITE" id="PS00648">
    <property type="entry name" value="RIBONUCLEASE_P"/>
    <property type="match status" value="1"/>
</dbReference>